<dbReference type="InterPro" id="IPR010817">
    <property type="entry name" value="HemY_N"/>
</dbReference>
<keyword evidence="10" id="KW-1185">Reference proteome</keyword>
<evidence type="ECO:0000256" key="5">
    <source>
        <dbReference type="ARBA" id="ARBA00022989"/>
    </source>
</evidence>
<evidence type="ECO:0000256" key="2">
    <source>
        <dbReference type="ARBA" id="ARBA00004236"/>
    </source>
</evidence>
<keyword evidence="4 7" id="KW-0812">Transmembrane</keyword>
<evidence type="ECO:0000313" key="9">
    <source>
        <dbReference type="EMBL" id="MBQ0937079.1"/>
    </source>
</evidence>
<accession>A0ABS5E196</accession>
<evidence type="ECO:0000259" key="8">
    <source>
        <dbReference type="Pfam" id="PF07219"/>
    </source>
</evidence>
<keyword evidence="6 7" id="KW-0472">Membrane</keyword>
<gene>
    <name evidence="9" type="ORF">KAK11_17260</name>
</gene>
<dbReference type="EMBL" id="JAGQDG010000007">
    <property type="protein sequence ID" value="MBQ0937079.1"/>
    <property type="molecule type" value="Genomic_DNA"/>
</dbReference>
<evidence type="ECO:0000313" key="10">
    <source>
        <dbReference type="Proteomes" id="UP000672097"/>
    </source>
</evidence>
<evidence type="ECO:0000256" key="1">
    <source>
        <dbReference type="ARBA" id="ARBA00004141"/>
    </source>
</evidence>
<proteinExistence type="predicted"/>
<dbReference type="NCBIfam" id="TIGR00540">
    <property type="entry name" value="TPR_hemY_coli"/>
    <property type="match status" value="1"/>
</dbReference>
<evidence type="ECO:0000256" key="4">
    <source>
        <dbReference type="ARBA" id="ARBA00022692"/>
    </source>
</evidence>
<comment type="subcellular location">
    <subcellularLocation>
        <location evidence="2">Cell membrane</location>
    </subcellularLocation>
    <subcellularLocation>
        <location evidence="1">Membrane</location>
        <topology evidence="1">Multi-pass membrane protein</topology>
    </subcellularLocation>
</comment>
<keyword evidence="3" id="KW-1003">Cell membrane</keyword>
<keyword evidence="5 7" id="KW-1133">Transmembrane helix</keyword>
<evidence type="ECO:0000256" key="7">
    <source>
        <dbReference type="SAM" id="Phobius"/>
    </source>
</evidence>
<dbReference type="Proteomes" id="UP000672097">
    <property type="component" value="Unassembled WGS sequence"/>
</dbReference>
<comment type="caution">
    <text evidence="9">The sequence shown here is derived from an EMBL/GenBank/DDBJ whole genome shotgun (WGS) entry which is preliminary data.</text>
</comment>
<protein>
    <submittedName>
        <fullName evidence="9">Heme biosynthesis protein HemY</fullName>
    </submittedName>
</protein>
<dbReference type="RefSeq" id="WP_210810521.1">
    <property type="nucleotide sequence ID" value="NZ_JAGQDG010000007.1"/>
</dbReference>
<dbReference type="InterPro" id="IPR005254">
    <property type="entry name" value="Heme_biosyn_assoc_TPR_pro"/>
</dbReference>
<feature type="domain" description="HemY N-terminal" evidence="8">
    <location>
        <begin position="26"/>
        <end position="120"/>
    </location>
</feature>
<sequence length="413" mass="44823">MRGVIWLILLFTVAVVSASVLGPNDGLVSIYQGAWRVDLSLNLFLLLLVAAVVLTFVAFQAISGLLALPTRAQAWREQKRERAAHAALREALTELFAARYARAQRAADQALLLQSHVPELAREPQFTTLAQLIAASSLHQLQDRLGRESRLASALASGRQAGGSSADGAQLLAAQWALDDRDAERSLALLSALPPGVARRTQALRLKLSATRQQRKPLDALQTARLLAKHQGFSALAAKALLRSLAIEALEQSLDEEQLRRTWAALDAANRKDAFVVARAARRAKALGQVSLGRDWLQPLWEQMPRQDAESRHELALALVDCAQGLGSDWLPRVEAALSAHGHDAALLAAAGAAFEQRQLWGKAKRPLEQTAASDALPKSVRRQALRSLASIARSEGDEDKAVALERRAAFLE</sequence>
<evidence type="ECO:0000256" key="6">
    <source>
        <dbReference type="ARBA" id="ARBA00023136"/>
    </source>
</evidence>
<reference evidence="9 10" key="1">
    <citation type="submission" date="2021-04" db="EMBL/GenBank/DDBJ databases">
        <title>The genome sequence of type strain Ideonella paludis KCTC 32238.</title>
        <authorList>
            <person name="Liu Y."/>
        </authorList>
    </citation>
    <scope>NUCLEOTIDE SEQUENCE [LARGE SCALE GENOMIC DNA]</scope>
    <source>
        <strain evidence="9 10">KCTC 32238</strain>
    </source>
</reference>
<evidence type="ECO:0000256" key="3">
    <source>
        <dbReference type="ARBA" id="ARBA00022475"/>
    </source>
</evidence>
<feature type="transmembrane region" description="Helical" evidence="7">
    <location>
        <begin position="42"/>
        <end position="68"/>
    </location>
</feature>
<organism evidence="9 10">
    <name type="scientific">Ideonella paludis</name>
    <dbReference type="NCBI Taxonomy" id="1233411"/>
    <lineage>
        <taxon>Bacteria</taxon>
        <taxon>Pseudomonadati</taxon>
        <taxon>Pseudomonadota</taxon>
        <taxon>Betaproteobacteria</taxon>
        <taxon>Burkholderiales</taxon>
        <taxon>Sphaerotilaceae</taxon>
        <taxon>Ideonella</taxon>
    </lineage>
</organism>
<dbReference type="Pfam" id="PF07219">
    <property type="entry name" value="HemY_N"/>
    <property type="match status" value="1"/>
</dbReference>
<name>A0ABS5E196_9BURK</name>